<dbReference type="SUPFAM" id="SSF48452">
    <property type="entry name" value="TPR-like"/>
    <property type="match status" value="1"/>
</dbReference>
<keyword evidence="4" id="KW-1185">Reference proteome</keyword>
<evidence type="ECO:0000313" key="2">
    <source>
        <dbReference type="EMBL" id="KGA26358.1"/>
    </source>
</evidence>
<comment type="caution">
    <text evidence="1">The sequence shown here is derived from an EMBL/GenBank/DDBJ whole genome shotgun (WGS) entry which is preliminary data.</text>
</comment>
<gene>
    <name evidence="1" type="ORF">JV38_22145</name>
    <name evidence="2" type="ORF">KU73_21640</name>
</gene>
<protein>
    <recommendedName>
        <fullName evidence="5">Tetratricopeptide repeat protein</fullName>
    </recommendedName>
</protein>
<evidence type="ECO:0000313" key="4">
    <source>
        <dbReference type="Proteomes" id="UP000029436"/>
    </source>
</evidence>
<sequence length="145" mass="17187">MKILSDVNQELEALIVSVVEKGNHLHDEKSYERALEEYNEAWRLLPEPKLEWEISSWVSACIYSVNFDIGNFYEAKKWAEIALQTRGSDIDTAPLIDLGMICYELKEYDMAYKYFHDAYGYGKKRAFQERPKKYLDFYFNEKSKN</sequence>
<proteinExistence type="predicted"/>
<dbReference type="EMBL" id="JQOH01000017">
    <property type="protein sequence ID" value="KGA26358.1"/>
    <property type="molecule type" value="Genomic_DNA"/>
</dbReference>
<dbReference type="AlphaFoldDB" id="A0AAW3ECH9"/>
<evidence type="ECO:0000313" key="1">
    <source>
        <dbReference type="EMBL" id="KFX02432.1"/>
    </source>
</evidence>
<dbReference type="Proteomes" id="UP000029436">
    <property type="component" value="Unassembled WGS sequence"/>
</dbReference>
<dbReference type="RefSeq" id="WP_005973302.1">
    <property type="nucleotide sequence ID" value="NZ_JQHP01000018.1"/>
</dbReference>
<evidence type="ECO:0000313" key="3">
    <source>
        <dbReference type="Proteomes" id="UP000029257"/>
    </source>
</evidence>
<evidence type="ECO:0008006" key="5">
    <source>
        <dbReference type="Google" id="ProtNLM"/>
    </source>
</evidence>
<dbReference type="Proteomes" id="UP000029257">
    <property type="component" value="Unassembled WGS sequence"/>
</dbReference>
<dbReference type="InterPro" id="IPR011990">
    <property type="entry name" value="TPR-like_helical_dom_sf"/>
</dbReference>
<dbReference type="EMBL" id="JQHP01000018">
    <property type="protein sequence ID" value="KFX02432.1"/>
    <property type="molecule type" value="Genomic_DNA"/>
</dbReference>
<name>A0AAW3ECH9_9GAMM</name>
<reference evidence="3 4" key="1">
    <citation type="submission" date="2014-08" db="EMBL/GenBank/DDBJ databases">
        <title>Genome sequences of NCPPB Pectobacterium isolates.</title>
        <authorList>
            <person name="Glover R.H."/>
            <person name="Sapp M."/>
            <person name="Elphinstone J."/>
        </authorList>
    </citation>
    <scope>NUCLEOTIDE SEQUENCE [LARGE SCALE GENOMIC DNA]</scope>
    <source>
        <strain evidence="1 3">NCPPB 3701</strain>
        <strain evidence="2 4">NCPPB3702</strain>
    </source>
</reference>
<accession>A0AAW3ECH9</accession>
<dbReference type="Gene3D" id="1.25.40.10">
    <property type="entry name" value="Tetratricopeptide repeat domain"/>
    <property type="match status" value="1"/>
</dbReference>
<organism evidence="1 3">
    <name type="scientific">Pectobacterium wasabiae</name>
    <dbReference type="NCBI Taxonomy" id="55208"/>
    <lineage>
        <taxon>Bacteria</taxon>
        <taxon>Pseudomonadati</taxon>
        <taxon>Pseudomonadota</taxon>
        <taxon>Gammaproteobacteria</taxon>
        <taxon>Enterobacterales</taxon>
        <taxon>Pectobacteriaceae</taxon>
        <taxon>Pectobacterium</taxon>
    </lineage>
</organism>